<dbReference type="CDD" id="cd15482">
    <property type="entry name" value="Sialidase_non-viral"/>
    <property type="match status" value="1"/>
</dbReference>
<dbReference type="InterPro" id="IPR015943">
    <property type="entry name" value="WD40/YVTN_repeat-like_dom_sf"/>
</dbReference>
<gene>
    <name evidence="1" type="ORF">AVDCRST_MAG80-2216</name>
</gene>
<dbReference type="EMBL" id="CADCVC010000193">
    <property type="protein sequence ID" value="CAA9450558.1"/>
    <property type="molecule type" value="Genomic_DNA"/>
</dbReference>
<proteinExistence type="predicted"/>
<evidence type="ECO:0000313" key="1">
    <source>
        <dbReference type="EMBL" id="CAA9450558.1"/>
    </source>
</evidence>
<dbReference type="PANTHER" id="PTHR43739">
    <property type="entry name" value="XYLOGLUCANASE (EUROFUNG)"/>
    <property type="match status" value="1"/>
</dbReference>
<dbReference type="PANTHER" id="PTHR43739:SF5">
    <property type="entry name" value="EXO-ALPHA-SIALIDASE"/>
    <property type="match status" value="1"/>
</dbReference>
<dbReference type="Pfam" id="PF02012">
    <property type="entry name" value="BNR"/>
    <property type="match status" value="1"/>
</dbReference>
<dbReference type="InterPro" id="IPR052025">
    <property type="entry name" value="Xyloglucanase_GH74"/>
</dbReference>
<dbReference type="GO" id="GO:0010411">
    <property type="term" value="P:xyloglucan metabolic process"/>
    <property type="evidence" value="ECO:0007669"/>
    <property type="project" value="TreeGrafter"/>
</dbReference>
<name>A0A6J4QPE3_9ACTN</name>
<dbReference type="InterPro" id="IPR002860">
    <property type="entry name" value="BNR_rpt"/>
</dbReference>
<dbReference type="AlphaFoldDB" id="A0A6J4QPE3"/>
<organism evidence="1">
    <name type="scientific">uncultured Rubrobacteraceae bacterium</name>
    <dbReference type="NCBI Taxonomy" id="349277"/>
    <lineage>
        <taxon>Bacteria</taxon>
        <taxon>Bacillati</taxon>
        <taxon>Actinomycetota</taxon>
        <taxon>Rubrobacteria</taxon>
        <taxon>Rubrobacterales</taxon>
        <taxon>Rubrobacteraceae</taxon>
        <taxon>environmental samples</taxon>
    </lineage>
</organism>
<reference evidence="1" key="1">
    <citation type="submission" date="2020-02" db="EMBL/GenBank/DDBJ databases">
        <authorList>
            <person name="Meier V. D."/>
        </authorList>
    </citation>
    <scope>NUCLEOTIDE SEQUENCE</scope>
    <source>
        <strain evidence="1">AVDCRST_MAG80</strain>
    </source>
</reference>
<sequence length="319" mass="33256">MSRLYAAGGTAVAVIEEDKVETALEGRGARCLAFDPKDPATLYVGTSDEGLFKSTDGGESWEQLPGIEHPRITAVAVSPTSGAVYAGTEPSALFVSRDEGGSWRALEGMRNLPSAPTWSFPPRPWTSHVRAIALSYADPNLVVVGIELGGVVRSTDGGETWQDQRPGAQADCHSLAAHHGDPGLLYEAGGGGFAQSRDFGDSWESAHEGMGLRYAWGLAADAEDPTLVYASAASGPGRAHGEGFSGAAIYRRVADGRWEAVLEGLAAFPYALCSDPEAPGRLYAGLGDGTILRSADAGERWQEVARVPAGLQALAAASA</sequence>
<protein>
    <submittedName>
        <fullName evidence="1">GH74</fullName>
    </submittedName>
</protein>
<dbReference type="SUPFAM" id="SSF110296">
    <property type="entry name" value="Oligoxyloglucan reducing end-specific cellobiohydrolase"/>
    <property type="match status" value="1"/>
</dbReference>
<accession>A0A6J4QPE3</accession>
<dbReference type="Gene3D" id="2.130.10.10">
    <property type="entry name" value="YVTN repeat-like/Quinoprotein amine dehydrogenase"/>
    <property type="match status" value="1"/>
</dbReference>